<dbReference type="RefSeq" id="XP_003671576.1">
    <property type="nucleotide sequence ID" value="XM_003671528.1"/>
</dbReference>
<dbReference type="eggNOG" id="ENOG502QVAT">
    <property type="taxonomic scope" value="Eukaryota"/>
</dbReference>
<dbReference type="GeneID" id="11495864"/>
<accession>G0WEX2</accession>
<dbReference type="EMBL" id="HE580274">
    <property type="protein sequence ID" value="CCD26333.1"/>
    <property type="molecule type" value="Genomic_DNA"/>
</dbReference>
<dbReference type="HOGENOM" id="CLU_746159_0_0_1"/>
<dbReference type="OMA" id="NANCANQ"/>
<name>G0WEX2_NAUDC</name>
<protein>
    <submittedName>
        <fullName evidence="1">Uncharacterized protein</fullName>
    </submittedName>
</protein>
<proteinExistence type="predicted"/>
<evidence type="ECO:0000313" key="1">
    <source>
        <dbReference type="EMBL" id="CCD26333.1"/>
    </source>
</evidence>
<gene>
    <name evidence="1" type="primary">NDAI0H01590</name>
    <name evidence="1" type="ordered locus">NDAI_0H01590</name>
</gene>
<organism evidence="1 2">
    <name type="scientific">Naumovozyma dairenensis (strain ATCC 10597 / BCRC 20456 / CBS 421 / NBRC 0211 / NRRL Y-12639)</name>
    <name type="common">Saccharomyces dairenensis</name>
    <dbReference type="NCBI Taxonomy" id="1071378"/>
    <lineage>
        <taxon>Eukaryota</taxon>
        <taxon>Fungi</taxon>
        <taxon>Dikarya</taxon>
        <taxon>Ascomycota</taxon>
        <taxon>Saccharomycotina</taxon>
        <taxon>Saccharomycetes</taxon>
        <taxon>Saccharomycetales</taxon>
        <taxon>Saccharomycetaceae</taxon>
        <taxon>Naumovozyma</taxon>
    </lineage>
</organism>
<dbReference type="OrthoDB" id="4070734at2759"/>
<sequence length="371" mass="43535">MSEDNIKKDDNEVLSWYLRNLREGRFENIIEDRAKNYHLNTILDRQLFDNKQYGATNKILVSTLTSIDEIVSIKDIFLGQLFDHERLQYIEVEELKSLKGDNKETHYFLTDHLNSFNDLLLEEERLQTYSTNHSQHYFHRAMKNEKKKKKRKKKKTLVRHLVLMRRNKRTMKKQMPYSLIFESRLRQSNRISKLGHQYTPYHSDSISINSFGSQNDESFSHATSLTRVKCNEHIEEGSSEFSKSLNSLSTDFPSSIEKSEFEKKEEGDKILMDYEEALSVPVVPSISCHHPYGQIRFVLQSIVFKSVRTAELLTAIRQSSADRIVATSSDEWLLYDSDFSLNNLEISTLQDILYPNYENPRILFYTMSVVS</sequence>
<reference evidence="1 2" key="1">
    <citation type="journal article" date="2011" name="Proc. Natl. Acad. Sci. U.S.A.">
        <title>Evolutionary erosion of yeast sex chromosomes by mating-type switching accidents.</title>
        <authorList>
            <person name="Gordon J.L."/>
            <person name="Armisen D."/>
            <person name="Proux-Wera E."/>
            <person name="Oheigeartaigh S.S."/>
            <person name="Byrne K.P."/>
            <person name="Wolfe K.H."/>
        </authorList>
    </citation>
    <scope>NUCLEOTIDE SEQUENCE [LARGE SCALE GENOMIC DNA]</scope>
    <source>
        <strain evidence="2">ATCC 10597 / BCRC 20456 / CBS 421 / NBRC 0211 / NRRL Y-12639</strain>
    </source>
</reference>
<evidence type="ECO:0000313" key="2">
    <source>
        <dbReference type="Proteomes" id="UP000000689"/>
    </source>
</evidence>
<dbReference type="Proteomes" id="UP000000689">
    <property type="component" value="Chromosome 8"/>
</dbReference>
<keyword evidence="2" id="KW-1185">Reference proteome</keyword>
<dbReference type="KEGG" id="ndi:NDAI_0H01590"/>
<dbReference type="AlphaFoldDB" id="G0WEX2"/>